<evidence type="ECO:0000313" key="2">
    <source>
        <dbReference type="Proteomes" id="UP000886998"/>
    </source>
</evidence>
<dbReference type="EMBL" id="BMAV01020530">
    <property type="protein sequence ID" value="GFY74052.1"/>
    <property type="molecule type" value="Genomic_DNA"/>
</dbReference>
<proteinExistence type="predicted"/>
<dbReference type="Proteomes" id="UP000886998">
    <property type="component" value="Unassembled WGS sequence"/>
</dbReference>
<gene>
    <name evidence="1" type="ORF">TNIN_26491</name>
</gene>
<protein>
    <submittedName>
        <fullName evidence="1">Uncharacterized protein</fullName>
    </submittedName>
</protein>
<reference evidence="1" key="1">
    <citation type="submission" date="2020-08" db="EMBL/GenBank/DDBJ databases">
        <title>Multicomponent nature underlies the extraordinary mechanical properties of spider dragline silk.</title>
        <authorList>
            <person name="Kono N."/>
            <person name="Nakamura H."/>
            <person name="Mori M."/>
            <person name="Yoshida Y."/>
            <person name="Ohtoshi R."/>
            <person name="Malay A.D."/>
            <person name="Moran D.A.P."/>
            <person name="Tomita M."/>
            <person name="Numata K."/>
            <person name="Arakawa K."/>
        </authorList>
    </citation>
    <scope>NUCLEOTIDE SEQUENCE</scope>
</reference>
<evidence type="ECO:0000313" key="1">
    <source>
        <dbReference type="EMBL" id="GFY74052.1"/>
    </source>
</evidence>
<dbReference type="AlphaFoldDB" id="A0A8X6YLA6"/>
<keyword evidence="2" id="KW-1185">Reference proteome</keyword>
<organism evidence="1 2">
    <name type="scientific">Trichonephila inaurata madagascariensis</name>
    <dbReference type="NCBI Taxonomy" id="2747483"/>
    <lineage>
        <taxon>Eukaryota</taxon>
        <taxon>Metazoa</taxon>
        <taxon>Ecdysozoa</taxon>
        <taxon>Arthropoda</taxon>
        <taxon>Chelicerata</taxon>
        <taxon>Arachnida</taxon>
        <taxon>Araneae</taxon>
        <taxon>Araneomorphae</taxon>
        <taxon>Entelegynae</taxon>
        <taxon>Araneoidea</taxon>
        <taxon>Nephilidae</taxon>
        <taxon>Trichonephila</taxon>
        <taxon>Trichonephila inaurata</taxon>
    </lineage>
</organism>
<sequence>MTKGIVKDLNDILEDNLKPKSFNICSIPCSLKVVVDWNLTAESYSEWTEWTKCNKHCYKSRVRNCVHTTICGTSMQEHYM</sequence>
<comment type="caution">
    <text evidence="1">The sequence shown here is derived from an EMBL/GenBank/DDBJ whole genome shotgun (WGS) entry which is preliminary data.</text>
</comment>
<accession>A0A8X6YLA6</accession>
<name>A0A8X6YLA6_9ARAC</name>